<evidence type="ECO:0000256" key="4">
    <source>
        <dbReference type="ARBA" id="ARBA00023004"/>
    </source>
</evidence>
<dbReference type="EMBL" id="BAABEX010000007">
    <property type="protein sequence ID" value="GAA4422011.1"/>
    <property type="molecule type" value="Genomic_DNA"/>
</dbReference>
<feature type="active site" description="Nucleophile; cysteine thiosulfonate intermediate" evidence="6">
    <location>
        <position position="249"/>
    </location>
</feature>
<keyword evidence="2 6" id="KW-0479">Metal-binding</keyword>
<gene>
    <name evidence="6" type="primary">cysH</name>
    <name evidence="9" type="ORF">GCM10023090_12270</name>
</gene>
<dbReference type="Proteomes" id="UP001501788">
    <property type="component" value="Unassembled WGS sequence"/>
</dbReference>
<feature type="region of interest" description="Disordered" evidence="7">
    <location>
        <begin position="1"/>
        <end position="26"/>
    </location>
</feature>
<feature type="binding site" evidence="6">
    <location>
        <position position="224"/>
    </location>
    <ligand>
        <name>[4Fe-4S] cluster</name>
        <dbReference type="ChEBI" id="CHEBI:49883"/>
    </ligand>
</feature>
<keyword evidence="6" id="KW-0963">Cytoplasm</keyword>
<evidence type="ECO:0000256" key="5">
    <source>
        <dbReference type="ARBA" id="ARBA00023014"/>
    </source>
</evidence>
<sequence length="272" mass="29444">MSTTSPLQAARSAPPKATALHAKPSADYAAKRERTIALLREAAAHGAPGSVTQASSLGAEDVVITHLINTLGLHIPVFVLETGALHTETLALLERTQAHSQAPVTVYRPDTHAVVHFIRSHGQDAMYRSIELRKACCQVRKMEPLARALAGKSGWITGLRREQSNARADVPAIDTSEVATKGLTKFNPLADWTWGDVWHCIATEGVDYNPLHDQFFPSIGCAPCTRAISLGEEFRAGRWWWEDEAAKECGLHVKAPAPTTDAPHTAEKGLPA</sequence>
<dbReference type="PIRSF" id="PIRSF000857">
    <property type="entry name" value="PAPS_reductase"/>
    <property type="match status" value="1"/>
</dbReference>
<keyword evidence="10" id="KW-1185">Reference proteome</keyword>
<reference evidence="10" key="1">
    <citation type="journal article" date="2019" name="Int. J. Syst. Evol. Microbiol.">
        <title>The Global Catalogue of Microorganisms (GCM) 10K type strain sequencing project: providing services to taxonomists for standard genome sequencing and annotation.</title>
        <authorList>
            <consortium name="The Broad Institute Genomics Platform"/>
            <consortium name="The Broad Institute Genome Sequencing Center for Infectious Disease"/>
            <person name="Wu L."/>
            <person name="Ma J."/>
        </authorList>
    </citation>
    <scope>NUCLEOTIDE SEQUENCE [LARGE SCALE GENOMIC DNA]</scope>
    <source>
        <strain evidence="10">JCM 31890</strain>
    </source>
</reference>
<evidence type="ECO:0000313" key="10">
    <source>
        <dbReference type="Proteomes" id="UP001501788"/>
    </source>
</evidence>
<name>A0ABP8L4H4_9BURK</name>
<comment type="caution">
    <text evidence="9">The sequence shown here is derived from an EMBL/GenBank/DDBJ whole genome shotgun (WGS) entry which is preliminary data.</text>
</comment>
<dbReference type="PANTHER" id="PTHR46482">
    <property type="entry name" value="5'-ADENYLYLSULFATE REDUCTASE 3, CHLOROPLASTIC"/>
    <property type="match status" value="1"/>
</dbReference>
<dbReference type="RefSeq" id="WP_345062226.1">
    <property type="nucleotide sequence ID" value="NZ_BAABEX010000007.1"/>
</dbReference>
<dbReference type="InterPro" id="IPR014729">
    <property type="entry name" value="Rossmann-like_a/b/a_fold"/>
</dbReference>
<comment type="subcellular location">
    <subcellularLocation>
        <location evidence="6">Cytoplasm</location>
    </subcellularLocation>
</comment>
<feature type="binding site" evidence="6">
    <location>
        <position position="137"/>
    </location>
    <ligand>
        <name>[4Fe-4S] cluster</name>
        <dbReference type="ChEBI" id="CHEBI:49883"/>
    </ligand>
</feature>
<dbReference type="InterPro" id="IPR002500">
    <property type="entry name" value="PAPS_reduct_dom"/>
</dbReference>
<evidence type="ECO:0000256" key="3">
    <source>
        <dbReference type="ARBA" id="ARBA00023002"/>
    </source>
</evidence>
<evidence type="ECO:0000256" key="6">
    <source>
        <dbReference type="HAMAP-Rule" id="MF_00063"/>
    </source>
</evidence>
<dbReference type="NCBIfam" id="NF002537">
    <property type="entry name" value="PRK02090.1"/>
    <property type="match status" value="1"/>
</dbReference>
<comment type="similarity">
    <text evidence="1 6">Belongs to the PAPS reductase family. CysH subfamily.</text>
</comment>
<comment type="catalytic activity">
    <reaction evidence="6">
        <text>[thioredoxin]-disulfide + sulfite + AMP + 2 H(+) = adenosine 5'-phosphosulfate + [thioredoxin]-dithiol</text>
        <dbReference type="Rhea" id="RHEA:21976"/>
        <dbReference type="Rhea" id="RHEA-COMP:10698"/>
        <dbReference type="Rhea" id="RHEA-COMP:10700"/>
        <dbReference type="ChEBI" id="CHEBI:15378"/>
        <dbReference type="ChEBI" id="CHEBI:17359"/>
        <dbReference type="ChEBI" id="CHEBI:29950"/>
        <dbReference type="ChEBI" id="CHEBI:50058"/>
        <dbReference type="ChEBI" id="CHEBI:58243"/>
        <dbReference type="ChEBI" id="CHEBI:456215"/>
        <dbReference type="EC" id="1.8.4.10"/>
    </reaction>
</comment>
<dbReference type="Pfam" id="PF01507">
    <property type="entry name" value="PAPS_reduct"/>
    <property type="match status" value="1"/>
</dbReference>
<feature type="binding site" evidence="6">
    <location>
        <position position="136"/>
    </location>
    <ligand>
        <name>[4Fe-4S] cluster</name>
        <dbReference type="ChEBI" id="CHEBI:49883"/>
    </ligand>
</feature>
<keyword evidence="5 6" id="KW-0411">Iron-sulfur</keyword>
<evidence type="ECO:0000256" key="1">
    <source>
        <dbReference type="ARBA" id="ARBA00009732"/>
    </source>
</evidence>
<dbReference type="Gene3D" id="3.40.50.620">
    <property type="entry name" value="HUPs"/>
    <property type="match status" value="1"/>
</dbReference>
<dbReference type="SUPFAM" id="SSF52402">
    <property type="entry name" value="Adenine nucleotide alpha hydrolases-like"/>
    <property type="match status" value="1"/>
</dbReference>
<evidence type="ECO:0000256" key="2">
    <source>
        <dbReference type="ARBA" id="ARBA00022723"/>
    </source>
</evidence>
<organism evidence="9 10">
    <name type="scientific">Acidovorax lacteus</name>
    <dbReference type="NCBI Taxonomy" id="1924988"/>
    <lineage>
        <taxon>Bacteria</taxon>
        <taxon>Pseudomonadati</taxon>
        <taxon>Pseudomonadota</taxon>
        <taxon>Betaproteobacteria</taxon>
        <taxon>Burkholderiales</taxon>
        <taxon>Comamonadaceae</taxon>
        <taxon>Acidovorax</taxon>
    </lineage>
</organism>
<comment type="pathway">
    <text evidence="6">Sulfur metabolism; hydrogen sulfide biosynthesis; sulfite from sulfate.</text>
</comment>
<evidence type="ECO:0000259" key="8">
    <source>
        <dbReference type="Pfam" id="PF01507"/>
    </source>
</evidence>
<proteinExistence type="inferred from homology"/>
<keyword evidence="3 6" id="KW-0560">Oxidoreductase</keyword>
<comment type="function">
    <text evidence="6">Catalyzes the formation of sulfite from adenosine 5'-phosphosulfate (APS) using thioredoxin as an electron donor.</text>
</comment>
<keyword evidence="4 6" id="KW-0408">Iron</keyword>
<comment type="cofactor">
    <cofactor evidence="6">
        <name>[4Fe-4S] cluster</name>
        <dbReference type="ChEBI" id="CHEBI:49883"/>
    </cofactor>
    <text evidence="6">Binds 1 [4Fe-4S] cluster per subunit.</text>
</comment>
<dbReference type="InterPro" id="IPR004511">
    <property type="entry name" value="PAPS/APS_Rdtase"/>
</dbReference>
<accession>A0ABP8L4H4</accession>
<feature type="domain" description="Phosphoadenosine phosphosulphate reductase" evidence="8">
    <location>
        <begin position="52"/>
        <end position="227"/>
    </location>
</feature>
<dbReference type="PANTHER" id="PTHR46482:SF9">
    <property type="entry name" value="5'-ADENYLYLSULFATE REDUCTASE 1, CHLOROPLASTIC"/>
    <property type="match status" value="1"/>
</dbReference>
<evidence type="ECO:0000313" key="9">
    <source>
        <dbReference type="EMBL" id="GAA4422011.1"/>
    </source>
</evidence>
<evidence type="ECO:0000256" key="7">
    <source>
        <dbReference type="SAM" id="MobiDB-lite"/>
    </source>
</evidence>
<dbReference type="HAMAP" id="MF_00063">
    <property type="entry name" value="CysH"/>
    <property type="match status" value="1"/>
</dbReference>
<protein>
    <recommendedName>
        <fullName evidence="6">Adenosine 5'-phosphosulfate reductase</fullName>
        <shortName evidence="6">APS reductase</shortName>
        <ecNumber evidence="6">1.8.4.10</ecNumber>
    </recommendedName>
    <alternativeName>
        <fullName evidence="6">5'-adenylylsulfate reductase</fullName>
    </alternativeName>
    <alternativeName>
        <fullName evidence="6">Thioredoxin-dependent 5'-adenylylsulfate reductase</fullName>
    </alternativeName>
</protein>
<dbReference type="CDD" id="cd23945">
    <property type="entry name" value="PAPS_reductase"/>
    <property type="match status" value="1"/>
</dbReference>
<feature type="binding site" evidence="6">
    <location>
        <position position="221"/>
    </location>
    <ligand>
        <name>[4Fe-4S] cluster</name>
        <dbReference type="ChEBI" id="CHEBI:49883"/>
    </ligand>
</feature>
<dbReference type="EC" id="1.8.4.10" evidence="6"/>